<dbReference type="RefSeq" id="WP_062837057.1">
    <property type="nucleotide sequence ID" value="NZ_BCNV01000005.1"/>
</dbReference>
<evidence type="ECO:0000313" key="5">
    <source>
        <dbReference type="EMBL" id="GAS84705.1"/>
    </source>
</evidence>
<name>A0A117I333_PAEAM</name>
<feature type="transmembrane region" description="Helical" evidence="3">
    <location>
        <begin position="262"/>
        <end position="280"/>
    </location>
</feature>
<gene>
    <name evidence="5" type="ORF">PAHA3_4808</name>
</gene>
<feature type="transmembrane region" description="Helical" evidence="3">
    <location>
        <begin position="292"/>
        <end position="310"/>
    </location>
</feature>
<feature type="transmembrane region" description="Helical" evidence="3">
    <location>
        <begin position="168"/>
        <end position="193"/>
    </location>
</feature>
<reference evidence="6" key="2">
    <citation type="submission" date="2016-01" db="EMBL/GenBank/DDBJ databases">
        <title>Draft Genome Sequence of Paenibacillus amylolyticus Heshi-A3 that Was Isolated from Fermented Rice Bran with Aging Salted Mackerel, Which Was Named Heshiko as Traditional Fermented Seafood in Japan.</title>
        <authorList>
            <person name="Akuzawa S."/>
            <person name="Nakagawa J."/>
            <person name="Kanekatsu T."/>
            <person name="Kubota E."/>
            <person name="Ohtake R."/>
            <person name="Suzuki T."/>
            <person name="Kanesaki Y."/>
        </authorList>
    </citation>
    <scope>NUCLEOTIDE SEQUENCE [LARGE SCALE GENOMIC DNA]</scope>
    <source>
        <strain evidence="6">Heshi-A3</strain>
    </source>
</reference>
<proteinExistence type="inferred from homology"/>
<feature type="transmembrane region" description="Helical" evidence="3">
    <location>
        <begin position="93"/>
        <end position="118"/>
    </location>
</feature>
<protein>
    <submittedName>
        <fullName evidence="5">Acyltransferase</fullName>
    </submittedName>
</protein>
<feature type="domain" description="Acyltransferase 3" evidence="4">
    <location>
        <begin position="15"/>
        <end position="338"/>
    </location>
</feature>
<dbReference type="Proteomes" id="UP000069697">
    <property type="component" value="Unassembled WGS sequence"/>
</dbReference>
<dbReference type="AlphaFoldDB" id="A0A117I333"/>
<comment type="subcellular location">
    <subcellularLocation>
        <location evidence="1">Membrane</location>
    </subcellularLocation>
</comment>
<feature type="transmembrane region" description="Helical" evidence="3">
    <location>
        <begin position="205"/>
        <end position="222"/>
    </location>
</feature>
<evidence type="ECO:0000256" key="2">
    <source>
        <dbReference type="ARBA" id="ARBA00007400"/>
    </source>
</evidence>
<dbReference type="Pfam" id="PF01757">
    <property type="entry name" value="Acyl_transf_3"/>
    <property type="match status" value="1"/>
</dbReference>
<keyword evidence="3" id="KW-0472">Membrane</keyword>
<sequence length="369" mass="42031">MGLANIDNKRLNRLDEIEVLRGIAASAIVLYHMWALGGFQGVIPLVDQISNYLGIGVPLFFAISAFSLLYGYSTKIFDEQNLKKFYVRRYFRLAPLFYVMLVVYLIEAFYVWGAKYSLSNIILNMTFMFQLVPSQHQSIVWAGWSLGIEWVFYLCFPLVVLTTRSKKLLITVFVAFLMISVGYSSLTAAVVQADSSLDYMSIMKHFVYFLLGALVFICRPYIEIIKAKCAWLKNLDIIILIASVSLFVILERYIPKDIVSCLLFFTLMSSAYIGFSKLLNNPFTRLLGRTSYGLYLLNPIAIVLLQRMGLYEFIGSLMPNSAIWFLVSSVISFLVIVVGSVLAYYLIEQPGIRLGQRLLDYKKKTTREG</sequence>
<dbReference type="PANTHER" id="PTHR23028:SF53">
    <property type="entry name" value="ACYL_TRANSF_3 DOMAIN-CONTAINING PROTEIN"/>
    <property type="match status" value="1"/>
</dbReference>
<dbReference type="GO" id="GO:0016020">
    <property type="term" value="C:membrane"/>
    <property type="evidence" value="ECO:0007669"/>
    <property type="project" value="TreeGrafter"/>
</dbReference>
<evidence type="ECO:0000256" key="3">
    <source>
        <dbReference type="SAM" id="Phobius"/>
    </source>
</evidence>
<evidence type="ECO:0000256" key="1">
    <source>
        <dbReference type="ARBA" id="ARBA00004370"/>
    </source>
</evidence>
<feature type="transmembrane region" description="Helical" evidence="3">
    <location>
        <begin position="49"/>
        <end position="72"/>
    </location>
</feature>
<keyword evidence="3" id="KW-1133">Transmembrane helix</keyword>
<feature type="transmembrane region" description="Helical" evidence="3">
    <location>
        <begin position="234"/>
        <end position="250"/>
    </location>
</feature>
<comment type="caution">
    <text evidence="5">The sequence shown here is derived from an EMBL/GenBank/DDBJ whole genome shotgun (WGS) entry which is preliminary data.</text>
</comment>
<dbReference type="GO" id="GO:0009103">
    <property type="term" value="P:lipopolysaccharide biosynthetic process"/>
    <property type="evidence" value="ECO:0007669"/>
    <property type="project" value="TreeGrafter"/>
</dbReference>
<dbReference type="InterPro" id="IPR002656">
    <property type="entry name" value="Acyl_transf_3_dom"/>
</dbReference>
<keyword evidence="5" id="KW-0808">Transferase</keyword>
<dbReference type="PANTHER" id="PTHR23028">
    <property type="entry name" value="ACETYLTRANSFERASE"/>
    <property type="match status" value="1"/>
</dbReference>
<keyword evidence="5" id="KW-0012">Acyltransferase</keyword>
<evidence type="ECO:0000313" key="6">
    <source>
        <dbReference type="Proteomes" id="UP000069697"/>
    </source>
</evidence>
<feature type="transmembrane region" description="Helical" evidence="3">
    <location>
        <begin position="322"/>
        <end position="347"/>
    </location>
</feature>
<comment type="similarity">
    <text evidence="2">Belongs to the acyltransferase 3 family.</text>
</comment>
<feature type="transmembrane region" description="Helical" evidence="3">
    <location>
        <begin position="20"/>
        <end position="43"/>
    </location>
</feature>
<organism evidence="5 6">
    <name type="scientific">Paenibacillus amylolyticus</name>
    <dbReference type="NCBI Taxonomy" id="1451"/>
    <lineage>
        <taxon>Bacteria</taxon>
        <taxon>Bacillati</taxon>
        <taxon>Bacillota</taxon>
        <taxon>Bacilli</taxon>
        <taxon>Bacillales</taxon>
        <taxon>Paenibacillaceae</taxon>
        <taxon>Paenibacillus</taxon>
    </lineage>
</organism>
<evidence type="ECO:0000259" key="4">
    <source>
        <dbReference type="Pfam" id="PF01757"/>
    </source>
</evidence>
<accession>A0A117I333</accession>
<reference evidence="5 6" key="1">
    <citation type="journal article" date="2016" name="Genome Announc.">
        <title>Draft Genome Sequence of Paenibacillus amylolyticus Heshi-A3, Isolated from Fermented Rice Bran in a Japanese Fermented Seafood Dish.</title>
        <authorList>
            <person name="Akuzawa S."/>
            <person name="Nagaoka J."/>
            <person name="Kanekatsu M."/>
            <person name="Kubota E."/>
            <person name="Ohtake R."/>
            <person name="Suzuki T."/>
            <person name="Kanesaki Y."/>
        </authorList>
    </citation>
    <scope>NUCLEOTIDE SEQUENCE [LARGE SCALE GENOMIC DNA]</scope>
    <source>
        <strain evidence="5 6">Heshi-A3</strain>
    </source>
</reference>
<dbReference type="EMBL" id="BCNV01000005">
    <property type="protein sequence ID" value="GAS84705.1"/>
    <property type="molecule type" value="Genomic_DNA"/>
</dbReference>
<feature type="transmembrane region" description="Helical" evidence="3">
    <location>
        <begin position="138"/>
        <end position="161"/>
    </location>
</feature>
<dbReference type="GO" id="GO:0016747">
    <property type="term" value="F:acyltransferase activity, transferring groups other than amino-acyl groups"/>
    <property type="evidence" value="ECO:0007669"/>
    <property type="project" value="InterPro"/>
</dbReference>
<dbReference type="InterPro" id="IPR050879">
    <property type="entry name" value="Acyltransferase_3"/>
</dbReference>
<keyword evidence="3" id="KW-0812">Transmembrane</keyword>